<dbReference type="InterPro" id="IPR002934">
    <property type="entry name" value="Polymerase_NTP_transf_dom"/>
</dbReference>
<evidence type="ECO:0000256" key="7">
    <source>
        <dbReference type="ARBA" id="ARBA00022840"/>
    </source>
</evidence>
<evidence type="ECO:0000256" key="4">
    <source>
        <dbReference type="ARBA" id="ARBA00022695"/>
    </source>
</evidence>
<evidence type="ECO:0000313" key="11">
    <source>
        <dbReference type="EMBL" id="MBD2254698.1"/>
    </source>
</evidence>
<dbReference type="PANTHER" id="PTHR33571">
    <property type="entry name" value="SSL8005 PROTEIN"/>
    <property type="match status" value="1"/>
</dbReference>
<dbReference type="PANTHER" id="PTHR33571:SF14">
    <property type="entry name" value="PROTEIN ADENYLYLTRANSFERASE MJ0435-RELATED"/>
    <property type="match status" value="1"/>
</dbReference>
<evidence type="ECO:0000256" key="9">
    <source>
        <dbReference type="ARBA" id="ARBA00038276"/>
    </source>
</evidence>
<comment type="cofactor">
    <cofactor evidence="1">
        <name>Mg(2+)</name>
        <dbReference type="ChEBI" id="CHEBI:18420"/>
    </cofactor>
</comment>
<sequence length="97" mass="11134">MKTFDELKQVLSLQKQSLCEIYQITEIGIFGSYARGEQTEASDIDILVDYETAPTFIMLVELRDYLSQLFGLKVDIVTKNGLKPRIRDRVLAEAIYI</sequence>
<keyword evidence="7" id="KW-0067">ATP-binding</keyword>
<dbReference type="CDD" id="cd05403">
    <property type="entry name" value="NT_KNTase_like"/>
    <property type="match status" value="1"/>
</dbReference>
<feature type="domain" description="Polymerase nucleotidyl transferase" evidence="10">
    <location>
        <begin position="14"/>
        <end position="97"/>
    </location>
</feature>
<organism evidence="11 12">
    <name type="scientific">Nostoc parmelioides FACHB-3921</name>
    <dbReference type="NCBI Taxonomy" id="2692909"/>
    <lineage>
        <taxon>Bacteria</taxon>
        <taxon>Bacillati</taxon>
        <taxon>Cyanobacteriota</taxon>
        <taxon>Cyanophyceae</taxon>
        <taxon>Nostocales</taxon>
        <taxon>Nostocaceae</taxon>
        <taxon>Nostoc</taxon>
    </lineage>
</organism>
<comment type="similarity">
    <text evidence="9">Belongs to the MntA antitoxin family.</text>
</comment>
<keyword evidence="5" id="KW-0479">Metal-binding</keyword>
<evidence type="ECO:0000259" key="10">
    <source>
        <dbReference type="Pfam" id="PF01909"/>
    </source>
</evidence>
<protein>
    <submittedName>
        <fullName evidence="11">Nucleotidyltransferase family protein</fullName>
    </submittedName>
</protein>
<dbReference type="InterPro" id="IPR043519">
    <property type="entry name" value="NT_sf"/>
</dbReference>
<dbReference type="InterPro" id="IPR052038">
    <property type="entry name" value="Type-VII_TA_antitoxin"/>
</dbReference>
<evidence type="ECO:0000256" key="6">
    <source>
        <dbReference type="ARBA" id="ARBA00022741"/>
    </source>
</evidence>
<accession>A0ABR8BKT3</accession>
<dbReference type="SUPFAM" id="SSF81301">
    <property type="entry name" value="Nucleotidyltransferase"/>
    <property type="match status" value="1"/>
</dbReference>
<keyword evidence="8" id="KW-0460">Magnesium</keyword>
<keyword evidence="3" id="KW-0808">Transferase</keyword>
<evidence type="ECO:0000256" key="1">
    <source>
        <dbReference type="ARBA" id="ARBA00001946"/>
    </source>
</evidence>
<dbReference type="Proteomes" id="UP000621307">
    <property type="component" value="Unassembled WGS sequence"/>
</dbReference>
<proteinExistence type="inferred from homology"/>
<dbReference type="EMBL" id="JACJQL010000062">
    <property type="protein sequence ID" value="MBD2254698.1"/>
    <property type="molecule type" value="Genomic_DNA"/>
</dbReference>
<keyword evidence="12" id="KW-1185">Reference proteome</keyword>
<comment type="caution">
    <text evidence="11">The sequence shown here is derived from an EMBL/GenBank/DDBJ whole genome shotgun (WGS) entry which is preliminary data.</text>
</comment>
<reference evidence="11 12" key="1">
    <citation type="journal article" date="2020" name="ISME J.">
        <title>Comparative genomics reveals insights into cyanobacterial evolution and habitat adaptation.</title>
        <authorList>
            <person name="Chen M.Y."/>
            <person name="Teng W.K."/>
            <person name="Zhao L."/>
            <person name="Hu C.X."/>
            <person name="Zhou Y.K."/>
            <person name="Han B.P."/>
            <person name="Song L.R."/>
            <person name="Shu W.S."/>
        </authorList>
    </citation>
    <scope>NUCLEOTIDE SEQUENCE [LARGE SCALE GENOMIC DNA]</scope>
    <source>
        <strain evidence="11 12">FACHB-3921</strain>
    </source>
</reference>
<evidence type="ECO:0000256" key="8">
    <source>
        <dbReference type="ARBA" id="ARBA00022842"/>
    </source>
</evidence>
<name>A0ABR8BKT3_9NOSO</name>
<keyword evidence="6" id="KW-0547">Nucleotide-binding</keyword>
<evidence type="ECO:0000313" key="12">
    <source>
        <dbReference type="Proteomes" id="UP000621307"/>
    </source>
</evidence>
<keyword evidence="4" id="KW-0548">Nucleotidyltransferase</keyword>
<evidence type="ECO:0000256" key="5">
    <source>
        <dbReference type="ARBA" id="ARBA00022723"/>
    </source>
</evidence>
<gene>
    <name evidence="11" type="ORF">H6G14_26030</name>
</gene>
<evidence type="ECO:0000256" key="2">
    <source>
        <dbReference type="ARBA" id="ARBA00022649"/>
    </source>
</evidence>
<dbReference type="Gene3D" id="3.30.460.10">
    <property type="entry name" value="Beta Polymerase, domain 2"/>
    <property type="match status" value="1"/>
</dbReference>
<dbReference type="Pfam" id="PF01909">
    <property type="entry name" value="NTP_transf_2"/>
    <property type="match status" value="1"/>
</dbReference>
<dbReference type="RefSeq" id="WP_190571078.1">
    <property type="nucleotide sequence ID" value="NZ_JACJQL010000062.1"/>
</dbReference>
<evidence type="ECO:0000256" key="3">
    <source>
        <dbReference type="ARBA" id="ARBA00022679"/>
    </source>
</evidence>
<keyword evidence="2" id="KW-1277">Toxin-antitoxin system</keyword>